<dbReference type="HAMAP" id="MF_01458">
    <property type="entry name" value="FtsH"/>
    <property type="match status" value="1"/>
</dbReference>
<sequence length="632" mass="69641">MEENNKNTNKKNNGNPKNGQTIMVFVIIGLITLMVISFLTDKMNKITTKEITYNKFLEMLEKKEVDSVVIAHDKIEIIPNKKDDSKATLLNTTYYTGIIEDNSLVYKLDKAGVEFKAKIPDNTAAWVLNILSFILPIVLVWTLIGFLMKKMGSGGGMMGVGKSNAKIYVEKETGVTFKDVAGQDEAKDSLQEVVDFLHNPGKYTSIGAKLPKGALLVGPPGTGKTLLAKAVAGEAKVPFFSLAGSDFVEMFVGVGASRVRDLFKEAYKNAPCIIFIDEIDAIGKSRDSKYGSGNDEREQTLNQLLAEMDGFDTSKGLLILAATNRPEVLDKALLRPGRFDRRIIVDKPDLKGRLETLKVHSKDVLMDDSVDLEEIALATSGAVGSDLANMINEAAILAVKNGRQVVNQSDLFESVEVVIAGKEKKDRILGKEEKQIVAYHEVGHALVTALQKNAEPVQKITIVPRTMGALGYVMQVPEEEKYLMSKAELKARLITYMGGRAAEEIVFESVTTGASNDIEKATQIARAMVTQYGMSEKFGLMSLESIENRYLDGRPVLNCGDATAAEIDAEVMALLKDSYEEAKQMLLGNREVLDKIAEHLFEKETITGKQFMEIYRAIKGIREPESKLFEPE</sequence>
<dbReference type="FunFam" id="3.40.50.300:FF:000001">
    <property type="entry name" value="ATP-dependent zinc metalloprotease FtsH"/>
    <property type="match status" value="1"/>
</dbReference>
<keyword evidence="19" id="KW-1185">Reference proteome</keyword>
<feature type="binding site" evidence="15">
    <location>
        <position position="444"/>
    </location>
    <ligand>
        <name>Zn(2+)</name>
        <dbReference type="ChEBI" id="CHEBI:29105"/>
        <note>catalytic</note>
    </ligand>
</feature>
<comment type="cofactor">
    <cofactor evidence="15">
        <name>Zn(2+)</name>
        <dbReference type="ChEBI" id="CHEBI:29105"/>
    </cofactor>
    <text evidence="15">Binds 1 zinc ion per subunit.</text>
</comment>
<evidence type="ECO:0000256" key="9">
    <source>
        <dbReference type="ARBA" id="ARBA00022833"/>
    </source>
</evidence>
<dbReference type="GO" id="GO:0005886">
    <property type="term" value="C:plasma membrane"/>
    <property type="evidence" value="ECO:0007669"/>
    <property type="project" value="UniProtKB-SubCell"/>
</dbReference>
<feature type="binding site" evidence="15">
    <location>
        <position position="517"/>
    </location>
    <ligand>
        <name>Zn(2+)</name>
        <dbReference type="ChEBI" id="CHEBI:29105"/>
        <note>catalytic</note>
    </ligand>
</feature>
<dbReference type="InterPro" id="IPR011546">
    <property type="entry name" value="Pept_M41_FtsH_extracell"/>
</dbReference>
<dbReference type="GO" id="GO:0016887">
    <property type="term" value="F:ATP hydrolysis activity"/>
    <property type="evidence" value="ECO:0007669"/>
    <property type="project" value="UniProtKB-UniRule"/>
</dbReference>
<dbReference type="GO" id="GO:0004176">
    <property type="term" value="F:ATP-dependent peptidase activity"/>
    <property type="evidence" value="ECO:0007669"/>
    <property type="project" value="InterPro"/>
</dbReference>
<evidence type="ECO:0000256" key="11">
    <source>
        <dbReference type="ARBA" id="ARBA00022989"/>
    </source>
</evidence>
<evidence type="ECO:0000256" key="4">
    <source>
        <dbReference type="ARBA" id="ARBA00022670"/>
    </source>
</evidence>
<feature type="binding site" evidence="15">
    <location>
        <position position="440"/>
    </location>
    <ligand>
        <name>Zn(2+)</name>
        <dbReference type="ChEBI" id="CHEBI:29105"/>
        <note>catalytic</note>
    </ligand>
</feature>
<gene>
    <name evidence="15" type="primary">ftsH</name>
    <name evidence="18" type="ORF">DWV06_16135</name>
</gene>
<protein>
    <recommendedName>
        <fullName evidence="15">ATP-dependent zinc metalloprotease FtsH</fullName>
        <ecNumber evidence="15">3.4.24.-</ecNumber>
    </recommendedName>
</protein>
<dbReference type="Pfam" id="PF01434">
    <property type="entry name" value="Peptidase_M41"/>
    <property type="match status" value="1"/>
</dbReference>
<comment type="subunit">
    <text evidence="15">Homohexamer.</text>
</comment>
<evidence type="ECO:0000256" key="16">
    <source>
        <dbReference type="RuleBase" id="RU003651"/>
    </source>
</evidence>
<dbReference type="Pfam" id="PF00004">
    <property type="entry name" value="AAA"/>
    <property type="match status" value="1"/>
</dbReference>
<feature type="active site" evidence="15">
    <location>
        <position position="441"/>
    </location>
</feature>
<keyword evidence="4 15" id="KW-0645">Protease</keyword>
<feature type="binding site" evidence="15">
    <location>
        <begin position="218"/>
        <end position="225"/>
    </location>
    <ligand>
        <name>ATP</name>
        <dbReference type="ChEBI" id="CHEBI:30616"/>
    </ligand>
</feature>
<dbReference type="GO" id="GO:0005524">
    <property type="term" value="F:ATP binding"/>
    <property type="evidence" value="ECO:0007669"/>
    <property type="project" value="UniProtKB-UniRule"/>
</dbReference>
<evidence type="ECO:0000259" key="17">
    <source>
        <dbReference type="SMART" id="SM00382"/>
    </source>
</evidence>
<dbReference type="NCBIfam" id="TIGR01241">
    <property type="entry name" value="FtsH_fam"/>
    <property type="match status" value="1"/>
</dbReference>
<dbReference type="EC" id="3.4.24.-" evidence="15"/>
<evidence type="ECO:0000313" key="19">
    <source>
        <dbReference type="Proteomes" id="UP000255036"/>
    </source>
</evidence>
<dbReference type="CDD" id="cd19501">
    <property type="entry name" value="RecA-like_FtsH"/>
    <property type="match status" value="1"/>
</dbReference>
<dbReference type="GO" id="GO:0004222">
    <property type="term" value="F:metalloendopeptidase activity"/>
    <property type="evidence" value="ECO:0007669"/>
    <property type="project" value="InterPro"/>
</dbReference>
<evidence type="ECO:0000256" key="14">
    <source>
        <dbReference type="ARBA" id="ARBA00061570"/>
    </source>
</evidence>
<dbReference type="Gene3D" id="1.20.58.760">
    <property type="entry name" value="Peptidase M41"/>
    <property type="match status" value="1"/>
</dbReference>
<dbReference type="InterPro" id="IPR041569">
    <property type="entry name" value="AAA_lid_3"/>
</dbReference>
<reference evidence="18 19" key="1">
    <citation type="submission" date="2018-07" db="EMBL/GenBank/DDBJ databases">
        <title>Anaerosacharophilus polymeroproducens gen. nov. sp. nov., an anaerobic bacterium isolated from salt field.</title>
        <authorList>
            <person name="Kim W."/>
            <person name="Yang S.-H."/>
            <person name="Oh J."/>
            <person name="Lee J.-H."/>
            <person name="Kwon K.K."/>
        </authorList>
    </citation>
    <scope>NUCLEOTIDE SEQUENCE [LARGE SCALE GENOMIC DNA]</scope>
    <source>
        <strain evidence="18 19">MCWD5</strain>
    </source>
</reference>
<comment type="function">
    <text evidence="15">Acts as a processive, ATP-dependent zinc metallopeptidase for both cytoplasmic and membrane proteins. Plays a role in the quality control of integral membrane proteins.</text>
</comment>
<feature type="domain" description="AAA+ ATPase" evidence="17">
    <location>
        <begin position="210"/>
        <end position="349"/>
    </location>
</feature>
<comment type="subcellular location">
    <subcellularLocation>
        <location evidence="15">Cell membrane</location>
        <topology evidence="15">Multi-pass membrane protein</topology>
        <orientation evidence="15">Cytoplasmic side</orientation>
    </subcellularLocation>
    <subcellularLocation>
        <location evidence="1">Membrane</location>
    </subcellularLocation>
</comment>
<dbReference type="FunFam" id="1.10.8.60:FF:000001">
    <property type="entry name" value="ATP-dependent zinc metalloprotease FtsH"/>
    <property type="match status" value="1"/>
</dbReference>
<dbReference type="Gene3D" id="1.10.8.60">
    <property type="match status" value="1"/>
</dbReference>
<evidence type="ECO:0000256" key="5">
    <source>
        <dbReference type="ARBA" id="ARBA00022692"/>
    </source>
</evidence>
<dbReference type="Pfam" id="PF17862">
    <property type="entry name" value="AAA_lid_3"/>
    <property type="match status" value="1"/>
</dbReference>
<dbReference type="InterPro" id="IPR003959">
    <property type="entry name" value="ATPase_AAA_core"/>
</dbReference>
<dbReference type="EMBL" id="QRCT01000050">
    <property type="protein sequence ID" value="RDU22061.1"/>
    <property type="molecule type" value="Genomic_DNA"/>
</dbReference>
<comment type="similarity">
    <text evidence="2 15">In the C-terminal section; belongs to the peptidase M41 family.</text>
</comment>
<accession>A0A371AR48</accession>
<dbReference type="SUPFAM" id="SSF140990">
    <property type="entry name" value="FtsH protease domain-like"/>
    <property type="match status" value="1"/>
</dbReference>
<dbReference type="GO" id="GO:0030163">
    <property type="term" value="P:protein catabolic process"/>
    <property type="evidence" value="ECO:0007669"/>
    <property type="project" value="UniProtKB-UniRule"/>
</dbReference>
<dbReference type="InterPro" id="IPR037219">
    <property type="entry name" value="Peptidase_M41-like"/>
</dbReference>
<dbReference type="InterPro" id="IPR000642">
    <property type="entry name" value="Peptidase_M41"/>
</dbReference>
<name>A0A371AR48_9FIRM</name>
<evidence type="ECO:0000313" key="18">
    <source>
        <dbReference type="EMBL" id="RDU22061.1"/>
    </source>
</evidence>
<dbReference type="RefSeq" id="WP_115483224.1">
    <property type="nucleotide sequence ID" value="NZ_QRCT01000050.1"/>
</dbReference>
<evidence type="ECO:0000256" key="2">
    <source>
        <dbReference type="ARBA" id="ARBA00010044"/>
    </source>
</evidence>
<dbReference type="InterPro" id="IPR005936">
    <property type="entry name" value="FtsH"/>
</dbReference>
<evidence type="ECO:0000256" key="8">
    <source>
        <dbReference type="ARBA" id="ARBA00022801"/>
    </source>
</evidence>
<evidence type="ECO:0000256" key="12">
    <source>
        <dbReference type="ARBA" id="ARBA00023049"/>
    </source>
</evidence>
<keyword evidence="12 15" id="KW-0482">Metalloprotease</keyword>
<evidence type="ECO:0000256" key="1">
    <source>
        <dbReference type="ARBA" id="ARBA00004370"/>
    </source>
</evidence>
<evidence type="ECO:0000256" key="3">
    <source>
        <dbReference type="ARBA" id="ARBA00022475"/>
    </source>
</evidence>
<dbReference type="Gene3D" id="3.30.720.210">
    <property type="match status" value="1"/>
</dbReference>
<dbReference type="SMART" id="SM00382">
    <property type="entry name" value="AAA"/>
    <property type="match status" value="1"/>
</dbReference>
<keyword evidence="3 15" id="KW-1003">Cell membrane</keyword>
<dbReference type="Proteomes" id="UP000255036">
    <property type="component" value="Unassembled WGS sequence"/>
</dbReference>
<keyword evidence="10 15" id="KW-0067">ATP-binding</keyword>
<dbReference type="SUPFAM" id="SSF52540">
    <property type="entry name" value="P-loop containing nucleoside triphosphate hydrolases"/>
    <property type="match status" value="1"/>
</dbReference>
<keyword evidence="9 15" id="KW-0862">Zinc</keyword>
<dbReference type="PROSITE" id="PS00674">
    <property type="entry name" value="AAA"/>
    <property type="match status" value="1"/>
</dbReference>
<dbReference type="GO" id="GO:0008270">
    <property type="term" value="F:zinc ion binding"/>
    <property type="evidence" value="ECO:0007669"/>
    <property type="project" value="UniProtKB-UniRule"/>
</dbReference>
<dbReference type="InterPro" id="IPR003593">
    <property type="entry name" value="AAA+_ATPase"/>
</dbReference>
<dbReference type="AlphaFoldDB" id="A0A371AR48"/>
<keyword evidence="5 15" id="KW-0812">Transmembrane</keyword>
<evidence type="ECO:0000256" key="15">
    <source>
        <dbReference type="HAMAP-Rule" id="MF_01458"/>
    </source>
</evidence>
<evidence type="ECO:0000256" key="7">
    <source>
        <dbReference type="ARBA" id="ARBA00022741"/>
    </source>
</evidence>
<evidence type="ECO:0000256" key="13">
    <source>
        <dbReference type="ARBA" id="ARBA00023136"/>
    </source>
</evidence>
<dbReference type="InterPro" id="IPR027417">
    <property type="entry name" value="P-loop_NTPase"/>
</dbReference>
<proteinExistence type="inferred from homology"/>
<evidence type="ECO:0000256" key="6">
    <source>
        <dbReference type="ARBA" id="ARBA00022723"/>
    </source>
</evidence>
<dbReference type="Pfam" id="PF06480">
    <property type="entry name" value="FtsH_ext"/>
    <property type="match status" value="1"/>
</dbReference>
<feature type="transmembrane region" description="Helical" evidence="15">
    <location>
        <begin position="21"/>
        <end position="40"/>
    </location>
</feature>
<feature type="transmembrane region" description="Helical" evidence="15">
    <location>
        <begin position="124"/>
        <end position="148"/>
    </location>
</feature>
<dbReference type="OrthoDB" id="9809379at2"/>
<keyword evidence="7 15" id="KW-0547">Nucleotide-binding</keyword>
<comment type="similarity">
    <text evidence="16">Belongs to the AAA ATPase family.</text>
</comment>
<dbReference type="PANTHER" id="PTHR23076:SF97">
    <property type="entry name" value="ATP-DEPENDENT ZINC METALLOPROTEASE YME1L1"/>
    <property type="match status" value="1"/>
</dbReference>
<keyword evidence="6 15" id="KW-0479">Metal-binding</keyword>
<evidence type="ECO:0000256" key="10">
    <source>
        <dbReference type="ARBA" id="ARBA00022840"/>
    </source>
</evidence>
<keyword evidence="13 15" id="KW-0472">Membrane</keyword>
<dbReference type="Gene3D" id="3.40.50.300">
    <property type="entry name" value="P-loop containing nucleotide triphosphate hydrolases"/>
    <property type="match status" value="1"/>
</dbReference>
<keyword evidence="11 15" id="KW-1133">Transmembrane helix</keyword>
<dbReference type="PANTHER" id="PTHR23076">
    <property type="entry name" value="METALLOPROTEASE M41 FTSH"/>
    <property type="match status" value="1"/>
</dbReference>
<comment type="similarity">
    <text evidence="14 15">In the central section; belongs to the AAA ATPase family.</text>
</comment>
<dbReference type="GO" id="GO:0006508">
    <property type="term" value="P:proteolysis"/>
    <property type="evidence" value="ECO:0007669"/>
    <property type="project" value="UniProtKB-KW"/>
</dbReference>
<keyword evidence="8 15" id="KW-0378">Hydrolase</keyword>
<dbReference type="InterPro" id="IPR003960">
    <property type="entry name" value="ATPase_AAA_CS"/>
</dbReference>
<comment type="caution">
    <text evidence="18">The sequence shown here is derived from an EMBL/GenBank/DDBJ whole genome shotgun (WGS) entry which is preliminary data.</text>
</comment>
<dbReference type="FunFam" id="1.20.58.760:FF:000001">
    <property type="entry name" value="ATP-dependent zinc metalloprotease FtsH"/>
    <property type="match status" value="1"/>
</dbReference>
<organism evidence="18 19">
    <name type="scientific">Anaerosacchariphilus polymeriproducens</name>
    <dbReference type="NCBI Taxonomy" id="1812858"/>
    <lineage>
        <taxon>Bacteria</taxon>
        <taxon>Bacillati</taxon>
        <taxon>Bacillota</taxon>
        <taxon>Clostridia</taxon>
        <taxon>Lachnospirales</taxon>
        <taxon>Lachnospiraceae</taxon>
        <taxon>Anaerosacchariphilus</taxon>
    </lineage>
</organism>